<dbReference type="PANTHER" id="PTHR23072">
    <property type="entry name" value="PHOSPHATIDYLINOSITOL GLYCAN-RELATED"/>
    <property type="match status" value="1"/>
</dbReference>
<sequence>MFVEDSIKTITTTDLQYFNDVDRKTGEYIDYAIKEKYLKWDFLFIYFLGLDQGGHFLNSDNDELMKMKLDELDDYVVKIYNDMSMKDENFIIIVTGDHGMTRHGSHGGSDRTETESAFLISFNNKMFNEKFDNNFINQIDITPTILNLFGIDRTSDSIGITYDFTFNFFERSYMMNL</sequence>
<dbReference type="Pfam" id="PF00884">
    <property type="entry name" value="Sulfatase"/>
    <property type="match status" value="1"/>
</dbReference>
<dbReference type="STRING" id="131310.A0A0N5A1R9"/>
<feature type="domain" description="Sulfatase N-terminal" evidence="3">
    <location>
        <begin position="69"/>
        <end position="151"/>
    </location>
</feature>
<reference evidence="5" key="1">
    <citation type="submission" date="2017-02" db="UniProtKB">
        <authorList>
            <consortium name="WormBaseParasite"/>
        </authorList>
    </citation>
    <scope>IDENTIFICATION</scope>
</reference>
<dbReference type="Proteomes" id="UP000038045">
    <property type="component" value="Unplaced"/>
</dbReference>
<dbReference type="GO" id="GO:0051267">
    <property type="term" value="F:CP2 mannose-ethanolamine phosphotransferase activity"/>
    <property type="evidence" value="ECO:0007669"/>
    <property type="project" value="TreeGrafter"/>
</dbReference>
<dbReference type="GO" id="GO:0006506">
    <property type="term" value="P:GPI anchor biosynthetic process"/>
    <property type="evidence" value="ECO:0007669"/>
    <property type="project" value="InterPro"/>
</dbReference>
<dbReference type="AlphaFoldDB" id="A0A0N5A1R9"/>
<organism evidence="4 5">
    <name type="scientific">Parastrongyloides trichosuri</name>
    <name type="common">Possum-specific nematode worm</name>
    <dbReference type="NCBI Taxonomy" id="131310"/>
    <lineage>
        <taxon>Eukaryota</taxon>
        <taxon>Metazoa</taxon>
        <taxon>Ecdysozoa</taxon>
        <taxon>Nematoda</taxon>
        <taxon>Chromadorea</taxon>
        <taxon>Rhabditida</taxon>
        <taxon>Tylenchina</taxon>
        <taxon>Panagrolaimomorpha</taxon>
        <taxon>Strongyloidoidea</taxon>
        <taxon>Strongyloididae</taxon>
        <taxon>Parastrongyloides</taxon>
    </lineage>
</organism>
<proteinExistence type="inferred from homology"/>
<dbReference type="InterPro" id="IPR017850">
    <property type="entry name" value="Alkaline_phosphatase_core_sf"/>
</dbReference>
<evidence type="ECO:0000256" key="2">
    <source>
        <dbReference type="ARBA" id="ARBA00008779"/>
    </source>
</evidence>
<evidence type="ECO:0000259" key="3">
    <source>
        <dbReference type="Pfam" id="PF00884"/>
    </source>
</evidence>
<dbReference type="Gene3D" id="3.40.720.10">
    <property type="entry name" value="Alkaline Phosphatase, subunit A"/>
    <property type="match status" value="1"/>
</dbReference>
<dbReference type="WBParaSite" id="PTRK_0001556800.1">
    <property type="protein sequence ID" value="PTRK_0001556800.1"/>
    <property type="gene ID" value="PTRK_0001556800"/>
</dbReference>
<dbReference type="PANTHER" id="PTHR23072:SF0">
    <property type="entry name" value="GPI ETHANOLAMINE PHOSPHATE TRANSFERASE 2"/>
    <property type="match status" value="1"/>
</dbReference>
<keyword evidence="4" id="KW-1185">Reference proteome</keyword>
<protein>
    <submittedName>
        <fullName evidence="5">Sulfatase domain-containing protein</fullName>
    </submittedName>
</protein>
<evidence type="ECO:0000256" key="1">
    <source>
        <dbReference type="ARBA" id="ARBA00001913"/>
    </source>
</evidence>
<comment type="similarity">
    <text evidence="2">Belongs to the sulfatase family.</text>
</comment>
<dbReference type="GO" id="GO:0005789">
    <property type="term" value="C:endoplasmic reticulum membrane"/>
    <property type="evidence" value="ECO:0007669"/>
    <property type="project" value="TreeGrafter"/>
</dbReference>
<name>A0A0N5A1R9_PARTI</name>
<dbReference type="SUPFAM" id="SSF53649">
    <property type="entry name" value="Alkaline phosphatase-like"/>
    <property type="match status" value="1"/>
</dbReference>
<dbReference type="InterPro" id="IPR039527">
    <property type="entry name" value="PIGG/GPI7"/>
</dbReference>
<evidence type="ECO:0000313" key="5">
    <source>
        <dbReference type="WBParaSite" id="PTRK_0001556800.1"/>
    </source>
</evidence>
<dbReference type="InterPro" id="IPR000917">
    <property type="entry name" value="Sulfatase_N"/>
</dbReference>
<comment type="cofactor">
    <cofactor evidence="1">
        <name>Ca(2+)</name>
        <dbReference type="ChEBI" id="CHEBI:29108"/>
    </cofactor>
</comment>
<evidence type="ECO:0000313" key="4">
    <source>
        <dbReference type="Proteomes" id="UP000038045"/>
    </source>
</evidence>
<accession>A0A0N5A1R9</accession>